<feature type="domain" description="AMP-binding enzyme C-terminal" evidence="2">
    <location>
        <begin position="429"/>
        <end position="505"/>
    </location>
</feature>
<dbReference type="Gene3D" id="3.40.50.12780">
    <property type="entry name" value="N-terminal domain of ligase-like"/>
    <property type="match status" value="1"/>
</dbReference>
<dbReference type="Pfam" id="PF13193">
    <property type="entry name" value="AMP-binding_C"/>
    <property type="match status" value="1"/>
</dbReference>
<dbReference type="EC" id="6.2.1.-" evidence="3"/>
<evidence type="ECO:0000259" key="2">
    <source>
        <dbReference type="Pfam" id="PF13193"/>
    </source>
</evidence>
<dbReference type="InterPro" id="IPR025110">
    <property type="entry name" value="AMP-bd_C"/>
</dbReference>
<protein>
    <submittedName>
        <fullName evidence="3">Fatty-acyl-CoA synthase</fullName>
        <ecNumber evidence="3">6.2.1.-</ecNumber>
    </submittedName>
</protein>
<reference evidence="3 4" key="1">
    <citation type="submission" date="2023-07" db="EMBL/GenBank/DDBJ databases">
        <title>Sequencing the genomes of 1000 actinobacteria strains.</title>
        <authorList>
            <person name="Klenk H.-P."/>
        </authorList>
    </citation>
    <scope>NUCLEOTIDE SEQUENCE [LARGE SCALE GENOMIC DNA]</scope>
    <source>
        <strain evidence="3 4">DSM 22966</strain>
    </source>
</reference>
<dbReference type="PANTHER" id="PTHR43767:SF1">
    <property type="entry name" value="NONRIBOSOMAL PEPTIDE SYNTHASE PES1 (EUROFUNG)-RELATED"/>
    <property type="match status" value="1"/>
</dbReference>
<dbReference type="RefSeq" id="WP_310175522.1">
    <property type="nucleotide sequence ID" value="NZ_BAABHE010000002.1"/>
</dbReference>
<dbReference type="EMBL" id="JAVDYJ010000001">
    <property type="protein sequence ID" value="MDR7348382.1"/>
    <property type="molecule type" value="Genomic_DNA"/>
</dbReference>
<dbReference type="SUPFAM" id="SSF56801">
    <property type="entry name" value="Acetyl-CoA synthetase-like"/>
    <property type="match status" value="1"/>
</dbReference>
<comment type="caution">
    <text evidence="3">The sequence shown here is derived from an EMBL/GenBank/DDBJ whole genome shotgun (WGS) entry which is preliminary data.</text>
</comment>
<dbReference type="InterPro" id="IPR042099">
    <property type="entry name" value="ANL_N_sf"/>
</dbReference>
<organism evidence="3 4">
    <name type="scientific">Enteractinococcus fodinae</name>
    <dbReference type="NCBI Taxonomy" id="684663"/>
    <lineage>
        <taxon>Bacteria</taxon>
        <taxon>Bacillati</taxon>
        <taxon>Actinomycetota</taxon>
        <taxon>Actinomycetes</taxon>
        <taxon>Micrococcales</taxon>
        <taxon>Micrococcaceae</taxon>
    </lineage>
</organism>
<keyword evidence="3" id="KW-0436">Ligase</keyword>
<dbReference type="PANTHER" id="PTHR43767">
    <property type="entry name" value="LONG-CHAIN-FATTY-ACID--COA LIGASE"/>
    <property type="match status" value="1"/>
</dbReference>
<sequence>MLIPTVPDRQPFHSRRMHWMNMLDLHATDRPDEIAVTTEAENISWSELHRRVQAMAADLQQNRGVQSGDRVLILALNSAEYLAAMVAINTLGAVSVPVNVRSVPRELDYFISDSGAKAIYVDAMGAQTLAGAEHKDQVQAISFVDDLPEIIAAEGRPEWLDVDEHAIAMIMYTSGTTSAPKGVMLSYMNLLSQTIPLFRTAPAPGELPEANLIVVPMFHIAGVGFLTPAFFAATRLVIAPPKVLTNISALADMLEREQITTMFLVPTIWQALCSLPGIKDRDIPLQTISWGASPASKETLQLMADTFPNATISAAFGQTEMSPVTAQLQGPDSLRKMGSIGKTIGPVAARIVDAQGNDVPQGEMGEIVYRGPGLMAGYWNKEEATEESTHDGWFHSGDMVRQDEEGYMYVVDRTKDLIISGGENISSIEVEHAVAGHPKVADASVVGAPHEKWVETPVAIVVPADPSDPPTLEEIQDYLSDKLASFKKPTRLEVVDELPRNASGKLLKHKMRAQYAAEYSTTK</sequence>
<gene>
    <name evidence="3" type="ORF">J2S62_002639</name>
</gene>
<evidence type="ECO:0000313" key="3">
    <source>
        <dbReference type="EMBL" id="MDR7348382.1"/>
    </source>
</evidence>
<proteinExistence type="predicted"/>
<dbReference type="GO" id="GO:0016874">
    <property type="term" value="F:ligase activity"/>
    <property type="evidence" value="ECO:0007669"/>
    <property type="project" value="UniProtKB-KW"/>
</dbReference>
<dbReference type="InterPro" id="IPR050237">
    <property type="entry name" value="ATP-dep_AMP-bd_enzyme"/>
</dbReference>
<accession>A0ABU2B458</accession>
<dbReference type="PROSITE" id="PS00455">
    <property type="entry name" value="AMP_BINDING"/>
    <property type="match status" value="1"/>
</dbReference>
<evidence type="ECO:0000259" key="1">
    <source>
        <dbReference type="Pfam" id="PF00501"/>
    </source>
</evidence>
<keyword evidence="4" id="KW-1185">Reference proteome</keyword>
<dbReference type="InterPro" id="IPR045851">
    <property type="entry name" value="AMP-bd_C_sf"/>
</dbReference>
<evidence type="ECO:0000313" key="4">
    <source>
        <dbReference type="Proteomes" id="UP001183794"/>
    </source>
</evidence>
<dbReference type="InterPro" id="IPR020845">
    <property type="entry name" value="AMP-binding_CS"/>
</dbReference>
<dbReference type="Proteomes" id="UP001183794">
    <property type="component" value="Unassembled WGS sequence"/>
</dbReference>
<dbReference type="InterPro" id="IPR000873">
    <property type="entry name" value="AMP-dep_synth/lig_dom"/>
</dbReference>
<name>A0ABU2B458_9MICC</name>
<dbReference type="Pfam" id="PF00501">
    <property type="entry name" value="AMP-binding"/>
    <property type="match status" value="1"/>
</dbReference>
<feature type="domain" description="AMP-dependent synthetase/ligase" evidence="1">
    <location>
        <begin position="26"/>
        <end position="379"/>
    </location>
</feature>
<dbReference type="Gene3D" id="3.30.300.30">
    <property type="match status" value="1"/>
</dbReference>